<evidence type="ECO:0008006" key="5">
    <source>
        <dbReference type="Google" id="ProtNLM"/>
    </source>
</evidence>
<keyword evidence="4" id="KW-1185">Reference proteome</keyword>
<organism evidence="3 4">
    <name type="scientific">Microtetraspora glauca</name>
    <dbReference type="NCBI Taxonomy" id="1996"/>
    <lineage>
        <taxon>Bacteria</taxon>
        <taxon>Bacillati</taxon>
        <taxon>Actinomycetota</taxon>
        <taxon>Actinomycetes</taxon>
        <taxon>Streptosporangiales</taxon>
        <taxon>Streptosporangiaceae</taxon>
        <taxon>Microtetraspora</taxon>
    </lineage>
</organism>
<keyword evidence="2" id="KW-0812">Transmembrane</keyword>
<feature type="region of interest" description="Disordered" evidence="1">
    <location>
        <begin position="11"/>
        <end position="33"/>
    </location>
</feature>
<dbReference type="InterPro" id="IPR038468">
    <property type="entry name" value="MmpS_C"/>
</dbReference>
<dbReference type="RefSeq" id="WP_358132937.1">
    <property type="nucleotide sequence ID" value="NZ_JBFALK010000007.1"/>
</dbReference>
<name>A0ABV3GE41_MICGL</name>
<keyword evidence="2" id="KW-1133">Transmembrane helix</keyword>
<accession>A0ABV3GE41</accession>
<dbReference type="Proteomes" id="UP001551675">
    <property type="component" value="Unassembled WGS sequence"/>
</dbReference>
<feature type="transmembrane region" description="Helical" evidence="2">
    <location>
        <begin position="41"/>
        <end position="67"/>
    </location>
</feature>
<proteinExistence type="predicted"/>
<dbReference type="Gene3D" id="2.60.40.2880">
    <property type="entry name" value="MmpS1-5, C-terminal soluble domain"/>
    <property type="match status" value="1"/>
</dbReference>
<evidence type="ECO:0000256" key="1">
    <source>
        <dbReference type="SAM" id="MobiDB-lite"/>
    </source>
</evidence>
<sequence>MINPGVTMAYQQGPPGGQPPNYGPPPGYGYPPPTPPKKTNVALILVIIGAVLLLAIGGCTALVITVANKSADEVQKALDQFTPFPSFPSMPVEGTGPAHEVVLEATGDGGAKTASNVTSTVGFDLKQEAGVPLPYSKTVQASEVPGGISLWVQNAEGEGTVTCRIKVDGKVVREATSTGPYGVCRVQTNSLAQ</sequence>
<dbReference type="EMBL" id="JBFALK010000007">
    <property type="protein sequence ID" value="MEV0969913.1"/>
    <property type="molecule type" value="Genomic_DNA"/>
</dbReference>
<evidence type="ECO:0000256" key="2">
    <source>
        <dbReference type="SAM" id="Phobius"/>
    </source>
</evidence>
<gene>
    <name evidence="3" type="ORF">AB0I59_14845</name>
</gene>
<evidence type="ECO:0000313" key="4">
    <source>
        <dbReference type="Proteomes" id="UP001551675"/>
    </source>
</evidence>
<evidence type="ECO:0000313" key="3">
    <source>
        <dbReference type="EMBL" id="MEV0969913.1"/>
    </source>
</evidence>
<keyword evidence="2" id="KW-0472">Membrane</keyword>
<feature type="compositionally biased region" description="Pro residues" evidence="1">
    <location>
        <begin position="16"/>
        <end position="33"/>
    </location>
</feature>
<reference evidence="3 4" key="1">
    <citation type="submission" date="2024-06" db="EMBL/GenBank/DDBJ databases">
        <title>The Natural Products Discovery Center: Release of the First 8490 Sequenced Strains for Exploring Actinobacteria Biosynthetic Diversity.</title>
        <authorList>
            <person name="Kalkreuter E."/>
            <person name="Kautsar S.A."/>
            <person name="Yang D."/>
            <person name="Bader C.D."/>
            <person name="Teijaro C.N."/>
            <person name="Fluegel L."/>
            <person name="Davis C.M."/>
            <person name="Simpson J.R."/>
            <person name="Lauterbach L."/>
            <person name="Steele A.D."/>
            <person name="Gui C."/>
            <person name="Meng S."/>
            <person name="Li G."/>
            <person name="Viehrig K."/>
            <person name="Ye F."/>
            <person name="Su P."/>
            <person name="Kiefer A.F."/>
            <person name="Nichols A."/>
            <person name="Cepeda A.J."/>
            <person name="Yan W."/>
            <person name="Fan B."/>
            <person name="Jiang Y."/>
            <person name="Adhikari A."/>
            <person name="Zheng C.-J."/>
            <person name="Schuster L."/>
            <person name="Cowan T.M."/>
            <person name="Smanski M.J."/>
            <person name="Chevrette M.G."/>
            <person name="De Carvalho L.P.S."/>
            <person name="Shen B."/>
        </authorList>
    </citation>
    <scope>NUCLEOTIDE SEQUENCE [LARGE SCALE GENOMIC DNA]</scope>
    <source>
        <strain evidence="3 4">NPDC050100</strain>
    </source>
</reference>
<comment type="caution">
    <text evidence="3">The sequence shown here is derived from an EMBL/GenBank/DDBJ whole genome shotgun (WGS) entry which is preliminary data.</text>
</comment>
<protein>
    <recommendedName>
        <fullName evidence="5">MmpS family membrane protein</fullName>
    </recommendedName>
</protein>